<gene>
    <name evidence="2" type="ORF">POVCU1_076540</name>
</gene>
<name>A0A1A8XEV7_PLAOA</name>
<dbReference type="InterPro" id="IPR008780">
    <property type="entry name" value="Plasmodium_Vir"/>
</dbReference>
<accession>A0A1A8XEV7</accession>
<sequence length="341" mass="40360">MACYDSSYVIKYEFFKHIDDYIEFEASLDDNFVEDESTANCSFITSVYNNNILEENKPKVMNICKKFVHLTELLIKKRKTATYNDYDYHYLNYWLNSQINKIVTDDICKKSFFQYLISHNNSNNNLNELKGKIYDIEENKLYDMNILHILYKNHNAIDKKIKGTDPNKDDIIEKAKTCAREYKKFKNICTEYETDFCKTLKFFKDKYEEINLCGYMLTNWKKEKLPSLTTEEDVLVQECGTSVNEIVGQSEQEDEADEEYSNGYDIDSQSITIVTVATIGMSFIFFIIFRFTSFGYWLISRIRKNKNMMENLGEEINYFSHTSEFDHIDSDKMYNIAYNSV</sequence>
<evidence type="ECO:0000313" key="2">
    <source>
        <dbReference type="EMBL" id="SBT02407.1"/>
    </source>
</evidence>
<dbReference type="Proteomes" id="UP000078546">
    <property type="component" value="Unassembled WGS sequence"/>
</dbReference>
<organism evidence="2 3">
    <name type="scientific">Plasmodium ovale curtisi</name>
    <dbReference type="NCBI Taxonomy" id="864141"/>
    <lineage>
        <taxon>Eukaryota</taxon>
        <taxon>Sar</taxon>
        <taxon>Alveolata</taxon>
        <taxon>Apicomplexa</taxon>
        <taxon>Aconoidasida</taxon>
        <taxon>Haemosporida</taxon>
        <taxon>Plasmodiidae</taxon>
        <taxon>Plasmodium</taxon>
        <taxon>Plasmodium (Plasmodium)</taxon>
    </lineage>
</organism>
<proteinExistence type="predicted"/>
<keyword evidence="1" id="KW-1133">Transmembrane helix</keyword>
<reference evidence="3" key="1">
    <citation type="submission" date="2016-05" db="EMBL/GenBank/DDBJ databases">
        <authorList>
            <person name="Naeem Raeece"/>
        </authorList>
    </citation>
    <scope>NUCLEOTIDE SEQUENCE [LARGE SCALE GENOMIC DNA]</scope>
</reference>
<dbReference type="VEuPathDB" id="PlasmoDB:PocGH01_00024000"/>
<keyword evidence="1" id="KW-0472">Membrane</keyword>
<evidence type="ECO:0000256" key="1">
    <source>
        <dbReference type="SAM" id="Phobius"/>
    </source>
</evidence>
<dbReference type="AlphaFoldDB" id="A0A1A8XEV7"/>
<dbReference type="Pfam" id="PF05795">
    <property type="entry name" value="Plasmodium_Vir"/>
    <property type="match status" value="1"/>
</dbReference>
<evidence type="ECO:0000313" key="3">
    <source>
        <dbReference type="Proteomes" id="UP000078546"/>
    </source>
</evidence>
<keyword evidence="1" id="KW-0812">Transmembrane</keyword>
<protein>
    <submittedName>
        <fullName evidence="2">PIR Superfamily Protein</fullName>
    </submittedName>
</protein>
<dbReference type="EMBL" id="FLQV01003385">
    <property type="protein sequence ID" value="SBT02407.1"/>
    <property type="molecule type" value="Genomic_DNA"/>
</dbReference>
<feature type="transmembrane region" description="Helical" evidence="1">
    <location>
        <begin position="271"/>
        <end position="299"/>
    </location>
</feature>